<accession>A0ABY4QLS9</accession>
<keyword evidence="4" id="KW-1185">Reference proteome</keyword>
<evidence type="ECO:0000313" key="3">
    <source>
        <dbReference type="EMBL" id="UQX10905.1"/>
    </source>
</evidence>
<organism evidence="3 4">
    <name type="scientific">Candidatus Mycobacterium methanotrophicum</name>
    <dbReference type="NCBI Taxonomy" id="2943498"/>
    <lineage>
        <taxon>Bacteria</taxon>
        <taxon>Bacillati</taxon>
        <taxon>Actinomycetota</taxon>
        <taxon>Actinomycetes</taxon>
        <taxon>Mycobacteriales</taxon>
        <taxon>Mycobacteriaceae</taxon>
        <taxon>Mycobacterium</taxon>
    </lineage>
</organism>
<reference evidence="3" key="1">
    <citation type="submission" date="2022-05" db="EMBL/GenBank/DDBJ databases">
        <title>A methanotrophic Mycobacterium dominates a cave microbial ecosystem.</title>
        <authorList>
            <person name="Van Spanning R.J.M."/>
            <person name="Guan Q."/>
            <person name="Melkonian C."/>
            <person name="Gallant J."/>
            <person name="Polerecky L."/>
            <person name="Flot J.-F."/>
            <person name="Brandt B.W."/>
            <person name="Braster M."/>
            <person name="Iturbe Espinoza P."/>
            <person name="Aerts J."/>
            <person name="Meima-Franke M."/>
            <person name="Piersma S.R."/>
            <person name="Bunduc C."/>
            <person name="Ummels R."/>
            <person name="Pain A."/>
            <person name="Fleming E.J."/>
            <person name="van der Wel N."/>
            <person name="Gherman V.D."/>
            <person name="Sarbu S.M."/>
            <person name="Bodelier P.L.E."/>
            <person name="Bitter W."/>
        </authorList>
    </citation>
    <scope>NUCLEOTIDE SEQUENCE</scope>
    <source>
        <strain evidence="3">Sulfur Cave</strain>
    </source>
</reference>
<dbReference type="RefSeq" id="WP_219068277.1">
    <property type="nucleotide sequence ID" value="NZ_CAJUXY010000034.1"/>
</dbReference>
<sequence length="511" mass="52293">MSDRKLRWLGLGLAATAGAGVLGLTATTSSAPAHADGEDIGLVIGGSGTPIPGADYVAAADGLYLDNPVTKLYPDLTFYQATPTNPFGEGLYTPEGLYPLTGVHTLEFNYPPAADGFPSESTSVGQGDTILANTVAADTSAGDTSTVFGYSQSSTIASYAMQQLDPNGTPQPDSGLQFLLVGDPSAPNGGLLERFAGFETTSGQTVSDPLNLPSLGVSFDSATPADDYVTNIYTLEYDGFADFPRYPIDFLSDLNAFLGIETIHGTYLNGGVDGSGPTAAEIASATLLPGSAADGATDSLTNYYMIDETAPLVSLLPKQLQELLGPDLTYLINLGYGDGSLGYSVTADSPANVDTPFGLFPDVSLSSMLSTLTTDTEQGFQDLMSGTDPFSAADPATSSAASFTDLMSALSADAANPAATLTDFVNALSTAASAAYSTLLPTADIINALVTSIPAYDASLISDNLSSGNLLDAFGLPIAANAALDTLAAGFEYSVLESAATQITDAFSGLF</sequence>
<feature type="signal peptide" evidence="1">
    <location>
        <begin position="1"/>
        <end position="35"/>
    </location>
</feature>
<feature type="domain" description="PE-PPE" evidence="2">
    <location>
        <begin position="90"/>
        <end position="336"/>
    </location>
</feature>
<proteinExistence type="predicted"/>
<evidence type="ECO:0000256" key="1">
    <source>
        <dbReference type="SAM" id="SignalP"/>
    </source>
</evidence>
<evidence type="ECO:0000259" key="2">
    <source>
        <dbReference type="Pfam" id="PF08237"/>
    </source>
</evidence>
<dbReference type="EMBL" id="CP097320">
    <property type="protein sequence ID" value="UQX10905.1"/>
    <property type="molecule type" value="Genomic_DNA"/>
</dbReference>
<name>A0ABY4QLS9_9MYCO</name>
<keyword evidence="1" id="KW-0732">Signal</keyword>
<protein>
    <submittedName>
        <fullName evidence="3">PE-PPE domain-containing protein</fullName>
    </submittedName>
</protein>
<gene>
    <name evidence="3" type="ORF">M5I08_23705</name>
</gene>
<dbReference type="InterPro" id="IPR013228">
    <property type="entry name" value="PE-PPE_C"/>
</dbReference>
<dbReference type="Pfam" id="PF08237">
    <property type="entry name" value="PE-PPE"/>
    <property type="match status" value="1"/>
</dbReference>
<feature type="chain" id="PRO_5047075887" evidence="1">
    <location>
        <begin position="36"/>
        <end position="511"/>
    </location>
</feature>
<evidence type="ECO:0000313" key="4">
    <source>
        <dbReference type="Proteomes" id="UP001056610"/>
    </source>
</evidence>
<dbReference type="Proteomes" id="UP001056610">
    <property type="component" value="Chromosome"/>
</dbReference>